<dbReference type="AlphaFoldDB" id="A0A9P3UIE4"/>
<feature type="compositionally biased region" description="Basic residues" evidence="1">
    <location>
        <begin position="448"/>
        <end position="458"/>
    </location>
</feature>
<dbReference type="EMBL" id="BRPK01000002">
    <property type="protein sequence ID" value="GLB35364.1"/>
    <property type="molecule type" value="Genomic_DNA"/>
</dbReference>
<feature type="compositionally biased region" description="Low complexity" evidence="1">
    <location>
        <begin position="670"/>
        <end position="682"/>
    </location>
</feature>
<dbReference type="OrthoDB" id="3230530at2759"/>
<feature type="region of interest" description="Disordered" evidence="1">
    <location>
        <begin position="441"/>
        <end position="682"/>
    </location>
</feature>
<evidence type="ECO:0000256" key="1">
    <source>
        <dbReference type="SAM" id="MobiDB-lite"/>
    </source>
</evidence>
<proteinExistence type="predicted"/>
<feature type="compositionally biased region" description="Low complexity" evidence="1">
    <location>
        <begin position="485"/>
        <end position="498"/>
    </location>
</feature>
<sequence length="682" mass="72991">MVHLILASSKGNQGLRYFPHVGYLGLTPVKVEGVVRTRIDADARQLQAKSITVSVRCYESRLGRVSVLHSNILVDFTQVLWSKPDGEDYGLIDDLEFPFRITIPARVAGFSTTVFVDYRCMWRVEAVLNHAPIAGVGSRQIKHFELPLIRYDLPPFDPTPPSPSRDRLLHQTTKPKAPRIRYAITVPAAPVGPLDIVSVHVSLLPMDEGVSIRTATVMVERRIQLNDTTGNISSPDTPSSPYPISSSSKRSSPRPSPSSSPSSQSFLPSSSYQDPSSPAFNGVATVSSDSSSNPTITAHPAYPSSTSIASSTRPLLAPTHAPPPLPLASSSTSQIPSKTVVTPVVGAESSGYFSRDDQGVWTKTVTLQWPAAKSHSRWAIGETIQSDLVSVRFFARVKISVSSPNGTESIELSEKELLIVSTNEAERQLAISKYNDLIYNRHGEKSGRSKSKSPRRTRRDPDHDAPPPPPSPYKAASSGKFGPNSSTGSVSATTTKGKSSGGGGGKVATPRRPHTSAGPRDSSKKGFEFAQAGMVAGGFGERPEDMREGSAEMFRRRKAEARNSGSSGSTTRPESSQGSSSKRRSGVVGSLFGSAPRISTALSGSSHGTSTSASGSGSATQSATSSMSSHGADVETEEKMREWEEELAKIEQRSRRSSDMLGFFRRKRSAGAPRAEAGPAET</sequence>
<reference evidence="2" key="1">
    <citation type="submission" date="2022-07" db="EMBL/GenBank/DDBJ databases">
        <title>The genome of Lyophyllum shimeji provides insight into the initial evolution of ectomycorrhizal fungal genome.</title>
        <authorList>
            <person name="Kobayashi Y."/>
            <person name="Shibata T."/>
            <person name="Hirakawa H."/>
            <person name="Shigenobu S."/>
            <person name="Nishiyama T."/>
            <person name="Yamada A."/>
            <person name="Hasebe M."/>
            <person name="Kawaguchi M."/>
        </authorList>
    </citation>
    <scope>NUCLEOTIDE SEQUENCE</scope>
    <source>
        <strain evidence="2">AT787</strain>
    </source>
</reference>
<accession>A0A9P3UIE4</accession>
<feature type="compositionally biased region" description="Polar residues" evidence="1">
    <location>
        <begin position="272"/>
        <end position="296"/>
    </location>
</feature>
<keyword evidence="3" id="KW-1185">Reference proteome</keyword>
<dbReference type="Proteomes" id="UP001063166">
    <property type="component" value="Unassembled WGS sequence"/>
</dbReference>
<feature type="compositionally biased region" description="Polar residues" evidence="1">
    <location>
        <begin position="303"/>
        <end position="313"/>
    </location>
</feature>
<feature type="compositionally biased region" description="Low complexity" evidence="1">
    <location>
        <begin position="257"/>
        <end position="271"/>
    </location>
</feature>
<gene>
    <name evidence="2" type="ORF">LshimejAT787_0209290</name>
</gene>
<feature type="compositionally biased region" description="Basic and acidic residues" evidence="1">
    <location>
        <begin position="541"/>
        <end position="554"/>
    </location>
</feature>
<feature type="compositionally biased region" description="Low complexity" evidence="1">
    <location>
        <begin position="233"/>
        <end position="250"/>
    </location>
</feature>
<evidence type="ECO:0000313" key="3">
    <source>
        <dbReference type="Proteomes" id="UP001063166"/>
    </source>
</evidence>
<feature type="compositionally biased region" description="Low complexity" evidence="1">
    <location>
        <begin position="599"/>
        <end position="631"/>
    </location>
</feature>
<evidence type="ECO:0000313" key="2">
    <source>
        <dbReference type="EMBL" id="GLB35364.1"/>
    </source>
</evidence>
<protein>
    <submittedName>
        <fullName evidence="2">Uncharacterized protein</fullName>
    </submittedName>
</protein>
<feature type="compositionally biased region" description="Basic and acidic residues" evidence="1">
    <location>
        <begin position="637"/>
        <end position="658"/>
    </location>
</feature>
<feature type="compositionally biased region" description="Polar residues" evidence="1">
    <location>
        <begin position="563"/>
        <end position="574"/>
    </location>
</feature>
<feature type="compositionally biased region" description="Low complexity" evidence="1">
    <location>
        <begin position="575"/>
        <end position="590"/>
    </location>
</feature>
<organism evidence="2 3">
    <name type="scientific">Lyophyllum shimeji</name>
    <name type="common">Hon-shimeji</name>
    <name type="synonym">Tricholoma shimeji</name>
    <dbReference type="NCBI Taxonomy" id="47721"/>
    <lineage>
        <taxon>Eukaryota</taxon>
        <taxon>Fungi</taxon>
        <taxon>Dikarya</taxon>
        <taxon>Basidiomycota</taxon>
        <taxon>Agaricomycotina</taxon>
        <taxon>Agaricomycetes</taxon>
        <taxon>Agaricomycetidae</taxon>
        <taxon>Agaricales</taxon>
        <taxon>Tricholomatineae</taxon>
        <taxon>Lyophyllaceae</taxon>
        <taxon>Lyophyllum</taxon>
    </lineage>
</organism>
<comment type="caution">
    <text evidence="2">The sequence shown here is derived from an EMBL/GenBank/DDBJ whole genome shotgun (WGS) entry which is preliminary data.</text>
</comment>
<feature type="region of interest" description="Disordered" evidence="1">
    <location>
        <begin position="155"/>
        <end position="174"/>
    </location>
</feature>
<feature type="region of interest" description="Disordered" evidence="1">
    <location>
        <begin position="226"/>
        <end position="334"/>
    </location>
</feature>
<name>A0A9P3UIE4_LYOSH</name>